<evidence type="ECO:0000313" key="2">
    <source>
        <dbReference type="Proteomes" id="UP001358586"/>
    </source>
</evidence>
<proteinExistence type="predicted"/>
<protein>
    <submittedName>
        <fullName evidence="1">Uncharacterized protein</fullName>
    </submittedName>
</protein>
<organism evidence="1 2">
    <name type="scientific">Gossypium arboreum</name>
    <name type="common">Tree cotton</name>
    <name type="synonym">Gossypium nanking</name>
    <dbReference type="NCBI Taxonomy" id="29729"/>
    <lineage>
        <taxon>Eukaryota</taxon>
        <taxon>Viridiplantae</taxon>
        <taxon>Streptophyta</taxon>
        <taxon>Embryophyta</taxon>
        <taxon>Tracheophyta</taxon>
        <taxon>Spermatophyta</taxon>
        <taxon>Magnoliopsida</taxon>
        <taxon>eudicotyledons</taxon>
        <taxon>Gunneridae</taxon>
        <taxon>Pentapetalae</taxon>
        <taxon>rosids</taxon>
        <taxon>malvids</taxon>
        <taxon>Malvales</taxon>
        <taxon>Malvaceae</taxon>
        <taxon>Malvoideae</taxon>
        <taxon>Gossypium</taxon>
    </lineage>
</organism>
<comment type="caution">
    <text evidence="1">The sequence shown here is derived from an EMBL/GenBank/DDBJ whole genome shotgun (WGS) entry which is preliminary data.</text>
</comment>
<evidence type="ECO:0000313" key="1">
    <source>
        <dbReference type="EMBL" id="KAK5792622.1"/>
    </source>
</evidence>
<name>A0ABR0NC99_GOSAR</name>
<gene>
    <name evidence="1" type="ORF">PVK06_033737</name>
</gene>
<reference evidence="1 2" key="1">
    <citation type="submission" date="2023-03" db="EMBL/GenBank/DDBJ databases">
        <title>WGS of Gossypium arboreum.</title>
        <authorList>
            <person name="Yu D."/>
        </authorList>
    </citation>
    <scope>NUCLEOTIDE SEQUENCE [LARGE SCALE GENOMIC DNA]</scope>
    <source>
        <tissue evidence="1">Leaf</tissue>
    </source>
</reference>
<dbReference type="Proteomes" id="UP001358586">
    <property type="component" value="Chromosome 10"/>
</dbReference>
<dbReference type="EMBL" id="JARKNE010000010">
    <property type="protein sequence ID" value="KAK5792622.1"/>
    <property type="molecule type" value="Genomic_DNA"/>
</dbReference>
<keyword evidence="2" id="KW-1185">Reference proteome</keyword>
<accession>A0ABR0NC99</accession>
<sequence length="85" mass="9810">MHLSKGGPTGRKSILKELFKQRPRKAQVLVKKRRNLGSIEGRNQGEKQERRGFHYAFTAKDFTFREELLAQTRCSMQELQTAGTC</sequence>